<dbReference type="RefSeq" id="WP_280599402.1">
    <property type="nucleotide sequence ID" value="NZ_JARXRN010000016.1"/>
</dbReference>
<sequence>MTRPYTLYPAIDVRNGRVVRLAQGDYAQETRYGDDPLALARDYAAQGARWLHLVDLDAARAGGYTLLGLVADIVRDTGLQVQTGGGVRARDDVQRILDAGASRVVIGSLAVREADSVCGWLDALGSERLTIALDTRQDREGTWRLPVHGWTETAAGTLQDMARRYAAHGLRHLLCTDITRDGMMTGPNLDLYRLLVDAVPALELQASGGVRDLDDVLAARATGCAGVVLGRSLLEGRLELPQALARVAADVR</sequence>
<dbReference type="InterPro" id="IPR006062">
    <property type="entry name" value="His_biosynth"/>
</dbReference>
<evidence type="ECO:0000256" key="4">
    <source>
        <dbReference type="ARBA" id="ARBA00009667"/>
    </source>
</evidence>
<dbReference type="InterPro" id="IPR011060">
    <property type="entry name" value="RibuloseP-bd_barrel"/>
</dbReference>
<dbReference type="Gene3D" id="3.20.20.70">
    <property type="entry name" value="Aldolase class I"/>
    <property type="match status" value="1"/>
</dbReference>
<dbReference type="SUPFAM" id="SSF51366">
    <property type="entry name" value="Ribulose-phoshate binding barrel"/>
    <property type="match status" value="1"/>
</dbReference>
<evidence type="ECO:0000256" key="3">
    <source>
        <dbReference type="ARBA" id="ARBA00005133"/>
    </source>
</evidence>
<dbReference type="EMBL" id="JARXRN010000016">
    <property type="protein sequence ID" value="MDH5829313.1"/>
    <property type="molecule type" value="Genomic_DNA"/>
</dbReference>
<dbReference type="PANTHER" id="PTHR43090:SF2">
    <property type="entry name" value="1-(5-PHOSPHORIBOSYL)-5-[(5-PHOSPHORIBOSYLAMINO)METHYLIDENEAMINO] IMIDAZOLE-4-CARBOXAMIDE ISOMERASE"/>
    <property type="match status" value="1"/>
</dbReference>
<comment type="caution">
    <text evidence="12">The sequence shown here is derived from an EMBL/GenBank/DDBJ whole genome shotgun (WGS) entry which is preliminary data.</text>
</comment>
<evidence type="ECO:0000313" key="12">
    <source>
        <dbReference type="EMBL" id="MDH5829313.1"/>
    </source>
</evidence>
<comment type="subcellular location">
    <subcellularLocation>
        <location evidence="2 9 11">Cytoplasm</location>
    </subcellularLocation>
</comment>
<evidence type="ECO:0000256" key="9">
    <source>
        <dbReference type="HAMAP-Rule" id="MF_01014"/>
    </source>
</evidence>
<dbReference type="NCBIfam" id="TIGR00007">
    <property type="entry name" value="1-(5-phosphoribosyl)-5-[(5-phosphoribosylamino)methylideneamino]imidazole-4-carboxamide isomerase"/>
    <property type="match status" value="1"/>
</dbReference>
<dbReference type="InterPro" id="IPR006063">
    <property type="entry name" value="HisA_bact_arch"/>
</dbReference>
<evidence type="ECO:0000256" key="2">
    <source>
        <dbReference type="ARBA" id="ARBA00004496"/>
    </source>
</evidence>
<keyword evidence="5 9" id="KW-0963">Cytoplasm</keyword>
<dbReference type="EC" id="5.3.1.16" evidence="9 11"/>
<reference evidence="12 13" key="1">
    <citation type="submission" date="2023-04" db="EMBL/GenBank/DDBJ databases">
        <title>Luteimonas sp. M1R5S18.</title>
        <authorList>
            <person name="Sun J.-Q."/>
        </authorList>
    </citation>
    <scope>NUCLEOTIDE SEQUENCE [LARGE SCALE GENOMIC DNA]</scope>
    <source>
        <strain evidence="12 13">M1R5S18</strain>
    </source>
</reference>
<dbReference type="HAMAP" id="MF_01014">
    <property type="entry name" value="HisA"/>
    <property type="match status" value="1"/>
</dbReference>
<dbReference type="CDD" id="cd04732">
    <property type="entry name" value="HisA"/>
    <property type="match status" value="1"/>
</dbReference>
<dbReference type="InterPro" id="IPR023016">
    <property type="entry name" value="HisA/PriA"/>
</dbReference>
<evidence type="ECO:0000313" key="13">
    <source>
        <dbReference type="Proteomes" id="UP001156831"/>
    </source>
</evidence>
<comment type="pathway">
    <text evidence="3 9 11">Amino-acid biosynthesis; L-histidine biosynthesis; L-histidine from 5-phospho-alpha-D-ribose 1-diphosphate: step 4/9.</text>
</comment>
<feature type="active site" description="Proton donor" evidence="9">
    <location>
        <position position="134"/>
    </location>
</feature>
<evidence type="ECO:0000256" key="10">
    <source>
        <dbReference type="RuleBase" id="RU003657"/>
    </source>
</evidence>
<proteinExistence type="inferred from homology"/>
<dbReference type="InterPro" id="IPR044524">
    <property type="entry name" value="Isoase_HisA-like"/>
</dbReference>
<gene>
    <name evidence="9 12" type="primary">hisA</name>
    <name evidence="12" type="ORF">QFW80_02100</name>
</gene>
<feature type="active site" description="Proton acceptor" evidence="9">
    <location>
        <position position="12"/>
    </location>
</feature>
<evidence type="ECO:0000256" key="6">
    <source>
        <dbReference type="ARBA" id="ARBA00022605"/>
    </source>
</evidence>
<comment type="similarity">
    <text evidence="4 9 10">Belongs to the HisA/HisF family.</text>
</comment>
<accession>A0ABT6JF51</accession>
<keyword evidence="6 9" id="KW-0028">Amino-acid biosynthesis</keyword>
<comment type="catalytic activity">
    <reaction evidence="1 9 11">
        <text>1-(5-phospho-beta-D-ribosyl)-5-[(5-phospho-beta-D-ribosylamino)methylideneamino]imidazole-4-carboxamide = 5-[(5-phospho-1-deoxy-D-ribulos-1-ylimino)methylamino]-1-(5-phospho-beta-D-ribosyl)imidazole-4-carboxamide</text>
        <dbReference type="Rhea" id="RHEA:15469"/>
        <dbReference type="ChEBI" id="CHEBI:58435"/>
        <dbReference type="ChEBI" id="CHEBI:58525"/>
        <dbReference type="EC" id="5.3.1.16"/>
    </reaction>
</comment>
<keyword evidence="8 9" id="KW-0413">Isomerase</keyword>
<organism evidence="12 13">
    <name type="scientific">Luteimonas rhizosphaericola</name>
    <dbReference type="NCBI Taxonomy" id="3042024"/>
    <lineage>
        <taxon>Bacteria</taxon>
        <taxon>Pseudomonadati</taxon>
        <taxon>Pseudomonadota</taxon>
        <taxon>Gammaproteobacteria</taxon>
        <taxon>Lysobacterales</taxon>
        <taxon>Lysobacteraceae</taxon>
        <taxon>Luteimonas</taxon>
    </lineage>
</organism>
<name>A0ABT6JF51_9GAMM</name>
<dbReference type="InterPro" id="IPR013785">
    <property type="entry name" value="Aldolase_TIM"/>
</dbReference>
<dbReference type="GO" id="GO:0003949">
    <property type="term" value="F:1-(5-phosphoribosyl)-5-[(5-phosphoribosylamino)methylideneamino]imidazole-4-carboxamide isomerase activity"/>
    <property type="evidence" value="ECO:0007669"/>
    <property type="project" value="UniProtKB-EC"/>
</dbReference>
<dbReference type="Proteomes" id="UP001156831">
    <property type="component" value="Unassembled WGS sequence"/>
</dbReference>
<protein>
    <recommendedName>
        <fullName evidence="9 11">1-(5-phosphoribosyl)-5-[(5-phosphoribosylamino)methylideneamino] imidazole-4-carboxamide isomerase</fullName>
        <ecNumber evidence="9 11">5.3.1.16</ecNumber>
    </recommendedName>
    <alternativeName>
        <fullName evidence="9">Phosphoribosylformimino-5-aminoimidazole carboxamide ribotide isomerase</fullName>
    </alternativeName>
</protein>
<evidence type="ECO:0000256" key="7">
    <source>
        <dbReference type="ARBA" id="ARBA00023102"/>
    </source>
</evidence>
<keyword evidence="7 9" id="KW-0368">Histidine biosynthesis</keyword>
<evidence type="ECO:0000256" key="8">
    <source>
        <dbReference type="ARBA" id="ARBA00023235"/>
    </source>
</evidence>
<keyword evidence="13" id="KW-1185">Reference proteome</keyword>
<evidence type="ECO:0000256" key="1">
    <source>
        <dbReference type="ARBA" id="ARBA00000901"/>
    </source>
</evidence>
<dbReference type="Pfam" id="PF00977">
    <property type="entry name" value="His_biosynth"/>
    <property type="match status" value="1"/>
</dbReference>
<dbReference type="PANTHER" id="PTHR43090">
    <property type="entry name" value="1-(5-PHOSPHORIBOSYL)-5-[(5-PHOSPHORIBOSYLAMINO)METHYLIDENEAMINO] IMIDAZOLE-4-CARBOXAMIDE ISOMERASE"/>
    <property type="match status" value="1"/>
</dbReference>
<evidence type="ECO:0000256" key="5">
    <source>
        <dbReference type="ARBA" id="ARBA00022490"/>
    </source>
</evidence>
<evidence type="ECO:0000256" key="11">
    <source>
        <dbReference type="RuleBase" id="RU003658"/>
    </source>
</evidence>